<dbReference type="SMART" id="SM00421">
    <property type="entry name" value="HTH_LUXR"/>
    <property type="match status" value="1"/>
</dbReference>
<evidence type="ECO:0000259" key="5">
    <source>
        <dbReference type="PROSITE" id="PS50043"/>
    </source>
</evidence>
<keyword evidence="7" id="KW-1185">Reference proteome</keyword>
<feature type="domain" description="HTH luxR-type" evidence="5">
    <location>
        <begin position="155"/>
        <end position="220"/>
    </location>
</feature>
<dbReference type="InterPro" id="IPR039420">
    <property type="entry name" value="WalR-like"/>
</dbReference>
<dbReference type="PANTHER" id="PTHR43214:SF24">
    <property type="entry name" value="TRANSCRIPTIONAL REGULATORY PROTEIN NARL-RELATED"/>
    <property type="match status" value="1"/>
</dbReference>
<dbReference type="EMBL" id="BAAAGX010000028">
    <property type="protein sequence ID" value="GAA0268122.1"/>
    <property type="molecule type" value="Genomic_DNA"/>
</dbReference>
<dbReference type="CDD" id="cd06170">
    <property type="entry name" value="LuxR_C_like"/>
    <property type="match status" value="1"/>
</dbReference>
<keyword evidence="2" id="KW-0238">DNA-binding</keyword>
<feature type="compositionally biased region" description="Basic and acidic residues" evidence="4">
    <location>
        <begin position="8"/>
        <end position="18"/>
    </location>
</feature>
<dbReference type="Gene3D" id="3.40.50.2300">
    <property type="match status" value="1"/>
</dbReference>
<evidence type="ECO:0000256" key="3">
    <source>
        <dbReference type="ARBA" id="ARBA00023163"/>
    </source>
</evidence>
<dbReference type="SUPFAM" id="SSF46894">
    <property type="entry name" value="C-terminal effector domain of the bipartite response regulators"/>
    <property type="match status" value="1"/>
</dbReference>
<keyword evidence="1" id="KW-0805">Transcription regulation</keyword>
<accession>A0ABN0UZW8</accession>
<keyword evidence="3" id="KW-0804">Transcription</keyword>
<gene>
    <name evidence="6" type="ORF">GCM10009539_63800</name>
</gene>
<sequence>MPRSRVASRPDDGPRPDPNRIPVTIHCDDPLTRAGLLSHLRGDPLLEPFDVSVGTVGGVAVVLAGRLDDLDVARLRRLALNKRIVLVVERMREPELLRALDSGVTAIVLRSDATPERLAAAVRAAARGDRDLPSDLLGQLVDAVNRMRRESADGLLPGSQQLTDRELDVLRLLADGWETRAIAAKLAYSERTVKNVLAGLNARFRLRNRTHAVAYAFREGYL</sequence>
<dbReference type="RefSeq" id="WP_344652639.1">
    <property type="nucleotide sequence ID" value="NZ_BAAAGX010000028.1"/>
</dbReference>
<evidence type="ECO:0000256" key="2">
    <source>
        <dbReference type="ARBA" id="ARBA00023125"/>
    </source>
</evidence>
<dbReference type="InterPro" id="IPR016032">
    <property type="entry name" value="Sig_transdc_resp-reg_C-effctor"/>
</dbReference>
<name>A0ABN0UZW8_9ACTN</name>
<dbReference type="InterPro" id="IPR000792">
    <property type="entry name" value="Tscrpt_reg_LuxR_C"/>
</dbReference>
<dbReference type="PROSITE" id="PS50043">
    <property type="entry name" value="HTH_LUXR_2"/>
    <property type="match status" value="1"/>
</dbReference>
<evidence type="ECO:0000256" key="1">
    <source>
        <dbReference type="ARBA" id="ARBA00023015"/>
    </source>
</evidence>
<protein>
    <submittedName>
        <fullName evidence="6">Response regulator transcription factor</fullName>
    </submittedName>
</protein>
<dbReference type="PANTHER" id="PTHR43214">
    <property type="entry name" value="TWO-COMPONENT RESPONSE REGULATOR"/>
    <property type="match status" value="1"/>
</dbReference>
<evidence type="ECO:0000313" key="6">
    <source>
        <dbReference type="EMBL" id="GAA0268122.1"/>
    </source>
</evidence>
<comment type="caution">
    <text evidence="6">The sequence shown here is derived from an EMBL/GenBank/DDBJ whole genome shotgun (WGS) entry which is preliminary data.</text>
</comment>
<proteinExistence type="predicted"/>
<feature type="region of interest" description="Disordered" evidence="4">
    <location>
        <begin position="1"/>
        <end position="21"/>
    </location>
</feature>
<evidence type="ECO:0000256" key="4">
    <source>
        <dbReference type="SAM" id="MobiDB-lite"/>
    </source>
</evidence>
<evidence type="ECO:0000313" key="7">
    <source>
        <dbReference type="Proteomes" id="UP001500967"/>
    </source>
</evidence>
<dbReference type="Pfam" id="PF00196">
    <property type="entry name" value="GerE"/>
    <property type="match status" value="1"/>
</dbReference>
<organism evidence="6 7">
    <name type="scientific">Cryptosporangium japonicum</name>
    <dbReference type="NCBI Taxonomy" id="80872"/>
    <lineage>
        <taxon>Bacteria</taxon>
        <taxon>Bacillati</taxon>
        <taxon>Actinomycetota</taxon>
        <taxon>Actinomycetes</taxon>
        <taxon>Cryptosporangiales</taxon>
        <taxon>Cryptosporangiaceae</taxon>
        <taxon>Cryptosporangium</taxon>
    </lineage>
</organism>
<dbReference type="PRINTS" id="PR00038">
    <property type="entry name" value="HTHLUXR"/>
</dbReference>
<dbReference type="Proteomes" id="UP001500967">
    <property type="component" value="Unassembled WGS sequence"/>
</dbReference>
<reference evidence="6 7" key="1">
    <citation type="journal article" date="2019" name="Int. J. Syst. Evol. Microbiol.">
        <title>The Global Catalogue of Microorganisms (GCM) 10K type strain sequencing project: providing services to taxonomists for standard genome sequencing and annotation.</title>
        <authorList>
            <consortium name="The Broad Institute Genomics Platform"/>
            <consortium name="The Broad Institute Genome Sequencing Center for Infectious Disease"/>
            <person name="Wu L."/>
            <person name="Ma J."/>
        </authorList>
    </citation>
    <scope>NUCLEOTIDE SEQUENCE [LARGE SCALE GENOMIC DNA]</scope>
    <source>
        <strain evidence="6 7">JCM 10425</strain>
    </source>
</reference>